<feature type="compositionally biased region" description="Acidic residues" evidence="1">
    <location>
        <begin position="288"/>
        <end position="301"/>
    </location>
</feature>
<accession>A0ABS0N2R2</accession>
<evidence type="ECO:0008006" key="4">
    <source>
        <dbReference type="Google" id="ProtNLM"/>
    </source>
</evidence>
<evidence type="ECO:0000256" key="1">
    <source>
        <dbReference type="SAM" id="MobiDB-lite"/>
    </source>
</evidence>
<comment type="caution">
    <text evidence="2">The sequence shown here is derived from an EMBL/GenBank/DDBJ whole genome shotgun (WGS) entry which is preliminary data.</text>
</comment>
<dbReference type="RefSeq" id="WP_197920955.1">
    <property type="nucleotide sequence ID" value="NZ_CAWPTA010000007.1"/>
</dbReference>
<dbReference type="Proteomes" id="UP000602442">
    <property type="component" value="Unassembled WGS sequence"/>
</dbReference>
<keyword evidence="3" id="KW-1185">Reference proteome</keyword>
<evidence type="ECO:0000313" key="2">
    <source>
        <dbReference type="EMBL" id="MBH5322251.1"/>
    </source>
</evidence>
<proteinExistence type="predicted"/>
<reference evidence="2 3" key="1">
    <citation type="submission" date="2020-11" db="EMBL/GenBank/DDBJ databases">
        <title>Erythrobacter sediminis sp. nov., a marine bacterium from a tidal flat of Garorim Bay.</title>
        <authorList>
            <person name="Kim D."/>
            <person name="Yoo Y."/>
            <person name="Kim J.-J."/>
        </authorList>
    </citation>
    <scope>NUCLEOTIDE SEQUENCE [LARGE SCALE GENOMIC DNA]</scope>
    <source>
        <strain evidence="2 3">JGD-13</strain>
    </source>
</reference>
<name>A0ABS0N2R2_9SPHN</name>
<protein>
    <recommendedName>
        <fullName evidence="4">Helix-turn-helix domain-containing protein</fullName>
    </recommendedName>
</protein>
<dbReference type="EMBL" id="JAEANY010000002">
    <property type="protein sequence ID" value="MBH5322251.1"/>
    <property type="molecule type" value="Genomic_DNA"/>
</dbReference>
<sequence length="313" mass="33940">MMALVPVDTPNPTFGNSEALTPVRMALFLKSMQVMGNVSIACKRAGVARQTAYRARRRYAGFARAWDAALLAARVVAETELADRAINGVEESVYYHGEEVGMRRRYSDRLLLAHLARLDRMAQDAELVAAAELLDDQIEALERGEDIASLDASFAPDAQNALRQAQDERMGGAQDERGGGAPRERNGGAGKGAGNSDQDTVTPVTPPVDPCPDCGGYCVDAEEDARVTLTQDDCMWLGNRLNRMDAARPAGVAPPHMRGLPMETYAAIENDQLLAFEAGEERWWLVGFEDEDQEDADAEEGSDGRLGPRGGVE</sequence>
<organism evidence="2 3">
    <name type="scientific">Aurantiacibacter sediminis</name>
    <dbReference type="NCBI Taxonomy" id="2793064"/>
    <lineage>
        <taxon>Bacteria</taxon>
        <taxon>Pseudomonadati</taxon>
        <taxon>Pseudomonadota</taxon>
        <taxon>Alphaproteobacteria</taxon>
        <taxon>Sphingomonadales</taxon>
        <taxon>Erythrobacteraceae</taxon>
        <taxon>Aurantiacibacter</taxon>
    </lineage>
</organism>
<gene>
    <name evidence="2" type="ORF">I5L03_06590</name>
</gene>
<feature type="region of interest" description="Disordered" evidence="1">
    <location>
        <begin position="288"/>
        <end position="313"/>
    </location>
</feature>
<feature type="compositionally biased region" description="Basic and acidic residues" evidence="1">
    <location>
        <begin position="165"/>
        <end position="186"/>
    </location>
</feature>
<evidence type="ECO:0000313" key="3">
    <source>
        <dbReference type="Proteomes" id="UP000602442"/>
    </source>
</evidence>
<feature type="region of interest" description="Disordered" evidence="1">
    <location>
        <begin position="161"/>
        <end position="207"/>
    </location>
</feature>